<feature type="region of interest" description="Disordered" evidence="3">
    <location>
        <begin position="297"/>
        <end position="324"/>
    </location>
</feature>
<accession>A0A9W7CKN9</accession>
<dbReference type="PANTHER" id="PTHR30349">
    <property type="entry name" value="PHAGE INTEGRASE-RELATED"/>
    <property type="match status" value="1"/>
</dbReference>
<dbReference type="GO" id="GO:0015074">
    <property type="term" value="P:DNA integration"/>
    <property type="evidence" value="ECO:0007669"/>
    <property type="project" value="InterPro"/>
</dbReference>
<organism evidence="6 7">
    <name type="scientific">Triparma laevis f. longispina</name>
    <dbReference type="NCBI Taxonomy" id="1714387"/>
    <lineage>
        <taxon>Eukaryota</taxon>
        <taxon>Sar</taxon>
        <taxon>Stramenopiles</taxon>
        <taxon>Ochrophyta</taxon>
        <taxon>Bolidophyceae</taxon>
        <taxon>Parmales</taxon>
        <taxon>Triparmaceae</taxon>
        <taxon>Triparma</taxon>
    </lineage>
</organism>
<dbReference type="GO" id="GO:0003677">
    <property type="term" value="F:DNA binding"/>
    <property type="evidence" value="ECO:0007669"/>
    <property type="project" value="UniProtKB-KW"/>
</dbReference>
<dbReference type="PROSITE" id="PS51898">
    <property type="entry name" value="TYR_RECOMBINASE"/>
    <property type="match status" value="1"/>
</dbReference>
<dbReference type="Gene3D" id="1.10.443.10">
    <property type="entry name" value="Intergrase catalytic core"/>
    <property type="match status" value="2"/>
</dbReference>
<dbReference type="EMBL" id="BRXW01000113">
    <property type="protein sequence ID" value="GMI07588.1"/>
    <property type="molecule type" value="Genomic_DNA"/>
</dbReference>
<evidence type="ECO:0000256" key="2">
    <source>
        <dbReference type="ARBA" id="ARBA00023172"/>
    </source>
</evidence>
<comment type="caution">
    <text evidence="6">The sequence shown here is derived from an EMBL/GenBank/DDBJ whole genome shotgun (WGS) entry which is preliminary data.</text>
</comment>
<dbReference type="InterPro" id="IPR050090">
    <property type="entry name" value="Tyrosine_recombinase_XerCD"/>
</dbReference>
<evidence type="ECO:0000256" key="4">
    <source>
        <dbReference type="SAM" id="SignalP"/>
    </source>
</evidence>
<gene>
    <name evidence="6" type="ORF">TrLO_g8269</name>
</gene>
<sequence length="618" mass="67819">MVQPWSRFLVVLVVCFLLLRPSFSYNFCPSCGYKIAGSKFCSDCGAGPFGNEAQGAVKNAKSAKGAKRKIGLYTDDGEGEENIESFLPQFLEVRESEVSMATYKTESGFWFQSSGLLSTIGSTPLRSISSSTFETHLQSLRSRSCSIRTQQLHRSAYIAFLKYGNYLDKIDYSAEEVRMVKGRKGNKGKLRDEIVPFTSEEVGKLLEGASSPMHRCLFGLAVGLGLRPSEALNVRWEDFEDDKIRIRGTKTDMSDAIIPMTGLADREVERWREESKRHGSSFLAAKSHQDKSKRGFALKMTGGEGGGSGGGGGGKGSEGALPLPDGVTSRRKVKYVQIRKAVSDWSVSSAWERDFEDIATAAKYMNVSAATAKRVANNLQEHVAGWEVGYTTKLVDVYDENVAVKFGHANEQGMVGVTVLKVKKAGRAGGAAEAAEIVFKEKNAEEECAKYLNTTVKRIEKVLDGNAKTLKGHEIYWGTKLEKAFSMKKIVAPIGSYSAGGWGEEEDRGWEGKGWDNVELKGRLFVNAKNGEPIGSFKKALSTTCVKAEINYFEGRPRRVFPYLLRHSFATLAATSSPPVPIIVAQKVMRHSSSKLLLEVYARAGEGVVREGLSNFKL</sequence>
<keyword evidence="4" id="KW-0732">Signal</keyword>
<evidence type="ECO:0000256" key="3">
    <source>
        <dbReference type="SAM" id="MobiDB-lite"/>
    </source>
</evidence>
<dbReference type="InterPro" id="IPR002104">
    <property type="entry name" value="Integrase_catalytic"/>
</dbReference>
<dbReference type="SUPFAM" id="SSF56349">
    <property type="entry name" value="DNA breaking-rejoining enzymes"/>
    <property type="match status" value="2"/>
</dbReference>
<dbReference type="InterPro" id="IPR011010">
    <property type="entry name" value="DNA_brk_join_enz"/>
</dbReference>
<evidence type="ECO:0000256" key="1">
    <source>
        <dbReference type="ARBA" id="ARBA00023125"/>
    </source>
</evidence>
<evidence type="ECO:0000313" key="7">
    <source>
        <dbReference type="Proteomes" id="UP001165122"/>
    </source>
</evidence>
<keyword evidence="7" id="KW-1185">Reference proteome</keyword>
<keyword evidence="2" id="KW-0233">DNA recombination</keyword>
<evidence type="ECO:0000259" key="5">
    <source>
        <dbReference type="PROSITE" id="PS51898"/>
    </source>
</evidence>
<reference evidence="7" key="1">
    <citation type="journal article" date="2023" name="Commun. Biol.">
        <title>Genome analysis of Parmales, the sister group of diatoms, reveals the evolutionary specialization of diatoms from phago-mixotrophs to photoautotrophs.</title>
        <authorList>
            <person name="Ban H."/>
            <person name="Sato S."/>
            <person name="Yoshikawa S."/>
            <person name="Yamada K."/>
            <person name="Nakamura Y."/>
            <person name="Ichinomiya M."/>
            <person name="Sato N."/>
            <person name="Blanc-Mathieu R."/>
            <person name="Endo H."/>
            <person name="Kuwata A."/>
            <person name="Ogata H."/>
        </authorList>
    </citation>
    <scope>NUCLEOTIDE SEQUENCE [LARGE SCALE GENOMIC DNA]</scope>
    <source>
        <strain evidence="7">NIES 3700</strain>
    </source>
</reference>
<proteinExistence type="predicted"/>
<feature type="domain" description="Tyr recombinase" evidence="5">
    <location>
        <begin position="192"/>
        <end position="614"/>
    </location>
</feature>
<dbReference type="AlphaFoldDB" id="A0A9W7CKN9"/>
<protein>
    <recommendedName>
        <fullName evidence="5">Tyr recombinase domain-containing protein</fullName>
    </recommendedName>
</protein>
<feature type="compositionally biased region" description="Gly residues" evidence="3">
    <location>
        <begin position="302"/>
        <end position="317"/>
    </location>
</feature>
<dbReference type="Proteomes" id="UP001165122">
    <property type="component" value="Unassembled WGS sequence"/>
</dbReference>
<dbReference type="InterPro" id="IPR013762">
    <property type="entry name" value="Integrase-like_cat_sf"/>
</dbReference>
<feature type="signal peptide" evidence="4">
    <location>
        <begin position="1"/>
        <end position="24"/>
    </location>
</feature>
<name>A0A9W7CKN9_9STRA</name>
<feature type="chain" id="PRO_5040836194" description="Tyr recombinase domain-containing protein" evidence="4">
    <location>
        <begin position="25"/>
        <end position="618"/>
    </location>
</feature>
<evidence type="ECO:0000313" key="6">
    <source>
        <dbReference type="EMBL" id="GMI07588.1"/>
    </source>
</evidence>
<dbReference type="GO" id="GO:0006310">
    <property type="term" value="P:DNA recombination"/>
    <property type="evidence" value="ECO:0007669"/>
    <property type="project" value="UniProtKB-KW"/>
</dbReference>
<dbReference type="OrthoDB" id="371585at2759"/>
<dbReference type="PANTHER" id="PTHR30349:SF41">
    <property type="entry name" value="INTEGRASE_RECOMBINASE PROTEIN MJ0367-RELATED"/>
    <property type="match status" value="1"/>
</dbReference>
<keyword evidence="1" id="KW-0238">DNA-binding</keyword>